<evidence type="ECO:0000313" key="8">
    <source>
        <dbReference type="EMBL" id="MFC4330980.1"/>
    </source>
</evidence>
<organism evidence="8 9">
    <name type="scientific">Streptomyces andamanensis</name>
    <dbReference type="NCBI Taxonomy" id="1565035"/>
    <lineage>
        <taxon>Bacteria</taxon>
        <taxon>Bacillati</taxon>
        <taxon>Actinomycetota</taxon>
        <taxon>Actinomycetes</taxon>
        <taxon>Kitasatosporales</taxon>
        <taxon>Streptomycetaceae</taxon>
        <taxon>Streptomyces</taxon>
    </lineage>
</organism>
<evidence type="ECO:0000256" key="1">
    <source>
        <dbReference type="ARBA" id="ARBA00007812"/>
    </source>
</evidence>
<feature type="domain" description="Thiamine pyrophosphate enzyme TPP-binding" evidence="6">
    <location>
        <begin position="404"/>
        <end position="550"/>
    </location>
</feature>
<dbReference type="Pfam" id="PF02776">
    <property type="entry name" value="TPP_enzyme_N"/>
    <property type="match status" value="1"/>
</dbReference>
<feature type="compositionally biased region" description="Low complexity" evidence="4">
    <location>
        <begin position="332"/>
        <end position="342"/>
    </location>
</feature>
<feature type="region of interest" description="Disordered" evidence="4">
    <location>
        <begin position="332"/>
        <end position="369"/>
    </location>
</feature>
<dbReference type="InterPro" id="IPR045229">
    <property type="entry name" value="TPP_enz"/>
</dbReference>
<evidence type="ECO:0000256" key="2">
    <source>
        <dbReference type="ARBA" id="ARBA00023052"/>
    </source>
</evidence>
<dbReference type="Gene3D" id="3.40.50.970">
    <property type="match status" value="2"/>
</dbReference>
<accession>A0ABV8TK78</accession>
<evidence type="ECO:0000259" key="7">
    <source>
        <dbReference type="Pfam" id="PF02776"/>
    </source>
</evidence>
<name>A0ABV8TK78_9ACTN</name>
<dbReference type="InterPro" id="IPR029061">
    <property type="entry name" value="THDP-binding"/>
</dbReference>
<dbReference type="InterPro" id="IPR000399">
    <property type="entry name" value="TPP-bd_CS"/>
</dbReference>
<feature type="domain" description="Thiamine pyrophosphate enzyme N-terminal TPP-binding" evidence="7">
    <location>
        <begin position="7"/>
        <end position="113"/>
    </location>
</feature>
<feature type="domain" description="Thiamine pyrophosphate enzyme central" evidence="5">
    <location>
        <begin position="190"/>
        <end position="326"/>
    </location>
</feature>
<proteinExistence type="inferred from homology"/>
<evidence type="ECO:0000313" key="9">
    <source>
        <dbReference type="Proteomes" id="UP001595824"/>
    </source>
</evidence>
<comment type="caution">
    <text evidence="8">The sequence shown here is derived from an EMBL/GenBank/DDBJ whole genome shotgun (WGS) entry which is preliminary data.</text>
</comment>
<dbReference type="PROSITE" id="PS00187">
    <property type="entry name" value="TPP_ENZYMES"/>
    <property type="match status" value="1"/>
</dbReference>
<dbReference type="Gene3D" id="3.40.50.1220">
    <property type="entry name" value="TPP-binding domain"/>
    <property type="match status" value="1"/>
</dbReference>
<keyword evidence="9" id="KW-1185">Reference proteome</keyword>
<dbReference type="EMBL" id="JBHSDP010000024">
    <property type="protein sequence ID" value="MFC4330980.1"/>
    <property type="molecule type" value="Genomic_DNA"/>
</dbReference>
<dbReference type="CDD" id="cd07035">
    <property type="entry name" value="TPP_PYR_POX_like"/>
    <property type="match status" value="1"/>
</dbReference>
<reference evidence="9" key="1">
    <citation type="journal article" date="2019" name="Int. J. Syst. Evol. Microbiol.">
        <title>The Global Catalogue of Microorganisms (GCM) 10K type strain sequencing project: providing services to taxonomists for standard genome sequencing and annotation.</title>
        <authorList>
            <consortium name="The Broad Institute Genomics Platform"/>
            <consortium name="The Broad Institute Genome Sequencing Center for Infectious Disease"/>
            <person name="Wu L."/>
            <person name="Ma J."/>
        </authorList>
    </citation>
    <scope>NUCLEOTIDE SEQUENCE [LARGE SCALE GENOMIC DNA]</scope>
    <source>
        <strain evidence="9">PCU 347</strain>
    </source>
</reference>
<dbReference type="CDD" id="cd02002">
    <property type="entry name" value="TPP_BFDC"/>
    <property type="match status" value="1"/>
</dbReference>
<dbReference type="InterPro" id="IPR011766">
    <property type="entry name" value="TPP_enzyme_TPP-bd"/>
</dbReference>
<dbReference type="Pfam" id="PF00205">
    <property type="entry name" value="TPP_enzyme_M"/>
    <property type="match status" value="1"/>
</dbReference>
<dbReference type="PANTHER" id="PTHR18968">
    <property type="entry name" value="THIAMINE PYROPHOSPHATE ENZYMES"/>
    <property type="match status" value="1"/>
</dbReference>
<comment type="similarity">
    <text evidence="1 3">Belongs to the TPP enzyme family.</text>
</comment>
<dbReference type="PANTHER" id="PTHR18968:SF86">
    <property type="entry name" value="ACETOLACTATE SYNTHASE LARGE SUBUNIT ILVX-RELATED"/>
    <property type="match status" value="1"/>
</dbReference>
<sequence>MSARPAKAALFEQLAADGISHMFGNPGTVEQGFLDELERHDLTYVLALHEGAAVGMADGYARAGRRPALVQLHSGVGLGNGIGMLYQARRGGSPLVVLVGEAGIRYDAMDGQMAADLVAMARPVTKYATRVTDVRSTLRVLRRAVKTAMTPPLGPVVVVLPADIMDELTSEPAVPTSVPDTRSVPAPQAVREAARLLGPARNPLILMGDGVAASGAQRELTDVAERLGAPVWGVNCSEVNFDTTHPLYGGQTGHMFGKDSAKVVAGADAVLIVGTYVFPEVFPELDSPFDPGARIVHIDLDAYEIAKNFPVDLGLVADPRLALAALAAELGPDGPAGPGSADRAARLPERARTRTPASAAPAPAPAPAPEADASLMDVFARTLAARAPEGLTVFDEALTASGPLARHLPPREPGRFFQTRGGSLGVGIPGALGIKLARPELPVIAFTGDGGSMYTIQALWTAAREDIDAKFVICNNGRYRLLDLNIAQYWGELGIAPHDAPGSFDLTRPDIGFADLARSLGVPARRVEKADEVASAIEEMWAHQGPYLIDLVID</sequence>
<dbReference type="SUPFAM" id="SSF52518">
    <property type="entry name" value="Thiamin diphosphate-binding fold (THDP-binding)"/>
    <property type="match status" value="2"/>
</dbReference>
<dbReference type="Pfam" id="PF02775">
    <property type="entry name" value="TPP_enzyme_C"/>
    <property type="match status" value="1"/>
</dbReference>
<protein>
    <submittedName>
        <fullName evidence="8">Thiamine pyrophosphate-binding protein</fullName>
    </submittedName>
</protein>
<gene>
    <name evidence="8" type="ORF">ACFPC0_24985</name>
</gene>
<evidence type="ECO:0000256" key="4">
    <source>
        <dbReference type="SAM" id="MobiDB-lite"/>
    </source>
</evidence>
<evidence type="ECO:0000259" key="6">
    <source>
        <dbReference type="Pfam" id="PF02775"/>
    </source>
</evidence>
<dbReference type="InterPro" id="IPR012001">
    <property type="entry name" value="Thiamin_PyroP_enz_TPP-bd_dom"/>
</dbReference>
<dbReference type="InterPro" id="IPR012000">
    <property type="entry name" value="Thiamin_PyroP_enz_cen_dom"/>
</dbReference>
<keyword evidence="2 3" id="KW-0786">Thiamine pyrophosphate</keyword>
<dbReference type="RefSeq" id="WP_381742093.1">
    <property type="nucleotide sequence ID" value="NZ_JBHSDP010000024.1"/>
</dbReference>
<dbReference type="InterPro" id="IPR029035">
    <property type="entry name" value="DHS-like_NAD/FAD-binding_dom"/>
</dbReference>
<feature type="compositionally biased region" description="Basic and acidic residues" evidence="4">
    <location>
        <begin position="343"/>
        <end position="352"/>
    </location>
</feature>
<evidence type="ECO:0000256" key="3">
    <source>
        <dbReference type="RuleBase" id="RU362132"/>
    </source>
</evidence>
<dbReference type="SUPFAM" id="SSF52467">
    <property type="entry name" value="DHS-like NAD/FAD-binding domain"/>
    <property type="match status" value="1"/>
</dbReference>
<dbReference type="Proteomes" id="UP001595824">
    <property type="component" value="Unassembled WGS sequence"/>
</dbReference>
<evidence type="ECO:0000259" key="5">
    <source>
        <dbReference type="Pfam" id="PF00205"/>
    </source>
</evidence>